<sequence length="175" mass="19916">MMHTMTQVKYRPSSCLCRNHNMRGDRYLITFGCRGGLSRNSATATTIAVTSGKTPPNSFPSTSHCAVRRMDPARRFGMYFNKIVCLRKLLHRPPWREQHRKVATEPCTRDIFPPCGRGRNHEPGITGPTEWMTANDGAFVFPERQNAVDSFPHKENTFTRVKNTHPFQVPRGLNG</sequence>
<dbReference type="EMBL" id="ML213598">
    <property type="protein sequence ID" value="TFK39800.1"/>
    <property type="molecule type" value="Genomic_DNA"/>
</dbReference>
<evidence type="ECO:0000313" key="2">
    <source>
        <dbReference type="Proteomes" id="UP000308652"/>
    </source>
</evidence>
<accession>A0A5C3M3K4</accession>
<organism evidence="1 2">
    <name type="scientific">Crucibulum laeve</name>
    <dbReference type="NCBI Taxonomy" id="68775"/>
    <lineage>
        <taxon>Eukaryota</taxon>
        <taxon>Fungi</taxon>
        <taxon>Dikarya</taxon>
        <taxon>Basidiomycota</taxon>
        <taxon>Agaricomycotina</taxon>
        <taxon>Agaricomycetes</taxon>
        <taxon>Agaricomycetidae</taxon>
        <taxon>Agaricales</taxon>
        <taxon>Agaricineae</taxon>
        <taxon>Nidulariaceae</taxon>
        <taxon>Crucibulum</taxon>
    </lineage>
</organism>
<name>A0A5C3M3K4_9AGAR</name>
<gene>
    <name evidence="1" type="ORF">BDQ12DRAFT_681243</name>
</gene>
<dbReference type="AlphaFoldDB" id="A0A5C3M3K4"/>
<proteinExistence type="predicted"/>
<keyword evidence="2" id="KW-1185">Reference proteome</keyword>
<evidence type="ECO:0000313" key="1">
    <source>
        <dbReference type="EMBL" id="TFK39800.1"/>
    </source>
</evidence>
<dbReference type="Proteomes" id="UP000308652">
    <property type="component" value="Unassembled WGS sequence"/>
</dbReference>
<protein>
    <submittedName>
        <fullName evidence="1">Uncharacterized protein</fullName>
    </submittedName>
</protein>
<reference evidence="1 2" key="1">
    <citation type="journal article" date="2019" name="Nat. Ecol. Evol.">
        <title>Megaphylogeny resolves global patterns of mushroom evolution.</title>
        <authorList>
            <person name="Varga T."/>
            <person name="Krizsan K."/>
            <person name="Foldi C."/>
            <person name="Dima B."/>
            <person name="Sanchez-Garcia M."/>
            <person name="Sanchez-Ramirez S."/>
            <person name="Szollosi G.J."/>
            <person name="Szarkandi J.G."/>
            <person name="Papp V."/>
            <person name="Albert L."/>
            <person name="Andreopoulos W."/>
            <person name="Angelini C."/>
            <person name="Antonin V."/>
            <person name="Barry K.W."/>
            <person name="Bougher N.L."/>
            <person name="Buchanan P."/>
            <person name="Buyck B."/>
            <person name="Bense V."/>
            <person name="Catcheside P."/>
            <person name="Chovatia M."/>
            <person name="Cooper J."/>
            <person name="Damon W."/>
            <person name="Desjardin D."/>
            <person name="Finy P."/>
            <person name="Geml J."/>
            <person name="Haridas S."/>
            <person name="Hughes K."/>
            <person name="Justo A."/>
            <person name="Karasinski D."/>
            <person name="Kautmanova I."/>
            <person name="Kiss B."/>
            <person name="Kocsube S."/>
            <person name="Kotiranta H."/>
            <person name="LaButti K.M."/>
            <person name="Lechner B.E."/>
            <person name="Liimatainen K."/>
            <person name="Lipzen A."/>
            <person name="Lukacs Z."/>
            <person name="Mihaltcheva S."/>
            <person name="Morgado L.N."/>
            <person name="Niskanen T."/>
            <person name="Noordeloos M.E."/>
            <person name="Ohm R.A."/>
            <person name="Ortiz-Santana B."/>
            <person name="Ovrebo C."/>
            <person name="Racz N."/>
            <person name="Riley R."/>
            <person name="Savchenko A."/>
            <person name="Shiryaev A."/>
            <person name="Soop K."/>
            <person name="Spirin V."/>
            <person name="Szebenyi C."/>
            <person name="Tomsovsky M."/>
            <person name="Tulloss R.E."/>
            <person name="Uehling J."/>
            <person name="Grigoriev I.V."/>
            <person name="Vagvolgyi C."/>
            <person name="Papp T."/>
            <person name="Martin F.M."/>
            <person name="Miettinen O."/>
            <person name="Hibbett D.S."/>
            <person name="Nagy L.G."/>
        </authorList>
    </citation>
    <scope>NUCLEOTIDE SEQUENCE [LARGE SCALE GENOMIC DNA]</scope>
    <source>
        <strain evidence="1 2">CBS 166.37</strain>
    </source>
</reference>